<dbReference type="PANTHER" id="PTHR24174">
    <property type="entry name" value="ANKYRIN REPEAT AND STERILE ALPHA MOTIF DOMAIN-CONTAINING PROTEIN 1"/>
    <property type="match status" value="1"/>
</dbReference>
<feature type="region of interest" description="Disordered" evidence="3">
    <location>
        <begin position="1"/>
        <end position="22"/>
    </location>
</feature>
<dbReference type="EMBL" id="BLLF01001725">
    <property type="protein sequence ID" value="GFH20923.1"/>
    <property type="molecule type" value="Genomic_DNA"/>
</dbReference>
<reference evidence="5 6" key="1">
    <citation type="submission" date="2020-02" db="EMBL/GenBank/DDBJ databases">
        <title>Draft genome sequence of Haematococcus lacustris strain NIES-144.</title>
        <authorList>
            <person name="Morimoto D."/>
            <person name="Nakagawa S."/>
            <person name="Yoshida T."/>
            <person name="Sawayama S."/>
        </authorList>
    </citation>
    <scope>NUCLEOTIDE SEQUENCE [LARGE SCALE GENOMIC DNA]</scope>
    <source>
        <strain evidence="5 6">NIES-144</strain>
    </source>
</reference>
<feature type="region of interest" description="Disordered" evidence="3">
    <location>
        <begin position="102"/>
        <end position="159"/>
    </location>
</feature>
<dbReference type="CDD" id="cd09487">
    <property type="entry name" value="SAM_superfamily"/>
    <property type="match status" value="1"/>
</dbReference>
<dbReference type="InterPro" id="IPR013761">
    <property type="entry name" value="SAM/pointed_sf"/>
</dbReference>
<proteinExistence type="predicted"/>
<dbReference type="PROSITE" id="PS50105">
    <property type="entry name" value="SAM_DOMAIN"/>
    <property type="match status" value="1"/>
</dbReference>
<keyword evidence="2" id="KW-0040">ANK repeat</keyword>
<dbReference type="PANTHER" id="PTHR24174:SF16">
    <property type="entry name" value="CASKIN-2"/>
    <property type="match status" value="1"/>
</dbReference>
<dbReference type="InterPro" id="IPR033635">
    <property type="entry name" value="ANKS1/Caskin"/>
</dbReference>
<evidence type="ECO:0000256" key="3">
    <source>
        <dbReference type="SAM" id="MobiDB-lite"/>
    </source>
</evidence>
<evidence type="ECO:0000256" key="2">
    <source>
        <dbReference type="ARBA" id="ARBA00023043"/>
    </source>
</evidence>
<gene>
    <name evidence="5" type="ORF">HaLaN_18130</name>
</gene>
<name>A0A699ZE72_HAELA</name>
<dbReference type="Gene3D" id="1.10.150.50">
    <property type="entry name" value="Transcription Factor, Ets-1"/>
    <property type="match status" value="1"/>
</dbReference>
<keyword evidence="1" id="KW-0677">Repeat</keyword>
<organism evidence="5 6">
    <name type="scientific">Haematococcus lacustris</name>
    <name type="common">Green alga</name>
    <name type="synonym">Haematococcus pluvialis</name>
    <dbReference type="NCBI Taxonomy" id="44745"/>
    <lineage>
        <taxon>Eukaryota</taxon>
        <taxon>Viridiplantae</taxon>
        <taxon>Chlorophyta</taxon>
        <taxon>core chlorophytes</taxon>
        <taxon>Chlorophyceae</taxon>
        <taxon>CS clade</taxon>
        <taxon>Chlamydomonadales</taxon>
        <taxon>Haematococcaceae</taxon>
        <taxon>Haematococcus</taxon>
    </lineage>
</organism>
<evidence type="ECO:0000256" key="1">
    <source>
        <dbReference type="ARBA" id="ARBA00022737"/>
    </source>
</evidence>
<dbReference type="Pfam" id="PF00536">
    <property type="entry name" value="SAM_1"/>
    <property type="match status" value="1"/>
</dbReference>
<comment type="caution">
    <text evidence="5">The sequence shown here is derived from an EMBL/GenBank/DDBJ whole genome shotgun (WGS) entry which is preliminary data.</text>
</comment>
<dbReference type="InterPro" id="IPR001660">
    <property type="entry name" value="SAM"/>
</dbReference>
<dbReference type="AlphaFoldDB" id="A0A699ZE72"/>
<dbReference type="SUPFAM" id="SSF47769">
    <property type="entry name" value="SAM/Pointed domain"/>
    <property type="match status" value="1"/>
</dbReference>
<feature type="domain" description="SAM" evidence="4">
    <location>
        <begin position="33"/>
        <end position="96"/>
    </location>
</feature>
<dbReference type="SMART" id="SM00454">
    <property type="entry name" value="SAM"/>
    <property type="match status" value="1"/>
</dbReference>
<keyword evidence="6" id="KW-1185">Reference proteome</keyword>
<accession>A0A699ZE72</accession>
<sequence length="780" mass="86125">MLPGGLPPAHSGPGSDPTFGVEPSLGAVADSAWGLQDVASWLRYIDLGQYATLFLRSGVDGQQLLSVTDTRLKELGIVASGHRRDLLGAVAHLAAEANKMGTDQAVQGRQGAGSPSPARQRRPVSARPLAGPAPQLPRRPLSASRASLQGPVRSYVQEERSRLMSTLPYAAPGGMHPGGEVSRSAWAGALGSDMVGPRSPWRPSSRNKEVPDPFPARYGSKGDDPAVDMTWAPRVNPSKRPSSAKDLYGAMAKATSCWVGEGNTFMDRLETDARQRELNKQEITRKYYSREAIFRDPLISKKKADMELNFVSDFLLANGAVSSPLSPHTADSAIDEAVRTNALTKDFLERHEALEVLKTAMMETLRDSHVEGVLESWYQPELDTTLFSRIATATRSMKESLTEQQAEHLLTTPSSQLSPAQREQLAPLLVTQLSQGQLLDRFWRVVHVQEGAMPGAAKDEVERLAKLKPQQVTAILTAQGPAKVAAFATAVHNLQFMLRYEVELAGRQTRLQALQRHWWDGSIGRTKQTKEEEDLEQSLKYFALLGWSEDDVTNDLRYEALLKRVSACKTAYQKWRDQPNNQGNTPSVVSAAALGLDWAAAPWCSDGLGQLQDAILHASQSTVERGATAVASANSKVAKTAHAPGGSVFVGPVAECGLDYLSYTVRLLARCRWDELQRLEGLSGRAKQLGVYRSVRTQKFIEFTETDLRNKERKLREIFEAMDKPKKVLGKEEMDSFFERLMEDANRRRLNNKRTDDRLSKELDIMRSSAMFSARPRSAR</sequence>
<protein>
    <submittedName>
        <fullName evidence="5">SAM domain-containing protein</fullName>
    </submittedName>
</protein>
<dbReference type="Proteomes" id="UP000485058">
    <property type="component" value="Unassembled WGS sequence"/>
</dbReference>
<evidence type="ECO:0000313" key="6">
    <source>
        <dbReference type="Proteomes" id="UP000485058"/>
    </source>
</evidence>
<feature type="region of interest" description="Disordered" evidence="3">
    <location>
        <begin position="195"/>
        <end position="243"/>
    </location>
</feature>
<evidence type="ECO:0000259" key="4">
    <source>
        <dbReference type="PROSITE" id="PS50105"/>
    </source>
</evidence>
<evidence type="ECO:0000313" key="5">
    <source>
        <dbReference type="EMBL" id="GFH20923.1"/>
    </source>
</evidence>